<proteinExistence type="predicted"/>
<gene>
    <name evidence="1" type="ORF">W5A_10824</name>
</gene>
<organism evidence="1 2">
    <name type="scientific">Imtechella halotolerans K1</name>
    <dbReference type="NCBI Taxonomy" id="946077"/>
    <lineage>
        <taxon>Bacteria</taxon>
        <taxon>Pseudomonadati</taxon>
        <taxon>Bacteroidota</taxon>
        <taxon>Flavobacteriia</taxon>
        <taxon>Flavobacteriales</taxon>
        <taxon>Flavobacteriaceae</taxon>
        <taxon>Imtechella</taxon>
    </lineage>
</organism>
<evidence type="ECO:0000313" key="1">
    <source>
        <dbReference type="EMBL" id="EID73034.1"/>
    </source>
</evidence>
<dbReference type="OrthoDB" id="979487at2"/>
<dbReference type="AlphaFoldDB" id="I0W9G8"/>
<dbReference type="EMBL" id="AJJU01000023">
    <property type="protein sequence ID" value="EID73034.1"/>
    <property type="molecule type" value="Genomic_DNA"/>
</dbReference>
<protein>
    <recommendedName>
        <fullName evidence="3">Adenylosuccinate lyase</fullName>
    </recommendedName>
</protein>
<dbReference type="Proteomes" id="UP000005938">
    <property type="component" value="Unassembled WGS sequence"/>
</dbReference>
<dbReference type="eggNOG" id="ENOG5032REB">
    <property type="taxonomic scope" value="Bacteria"/>
</dbReference>
<comment type="caution">
    <text evidence="1">The sequence shown here is derived from an EMBL/GenBank/DDBJ whole genome shotgun (WGS) entry which is preliminary data.</text>
</comment>
<dbReference type="RefSeq" id="WP_008240447.1">
    <property type="nucleotide sequence ID" value="NZ_AJJU01000023.1"/>
</dbReference>
<keyword evidence="2" id="KW-1185">Reference proteome</keyword>
<evidence type="ECO:0000313" key="2">
    <source>
        <dbReference type="Proteomes" id="UP000005938"/>
    </source>
</evidence>
<sequence>MKKEIRPLEKIIDNVTGYKDSRLEAGTWVLENPENLEPLLHLAFNPAYPNHYKACWTIEIVCIQNLELLIPHLDYFIQNIKNLSHESAVRPISHCCLLLCQKQQFHLKESTTLFSEHQIELLIETCFDWLLQDTWVAAKAYAMRCLYFLGFRSNWVHEELTTILTQGYPTHSAGYKAAARDILKRLKRNSTVN</sequence>
<dbReference type="STRING" id="946077.W5A_10824"/>
<accession>I0W9G8</accession>
<evidence type="ECO:0008006" key="3">
    <source>
        <dbReference type="Google" id="ProtNLM"/>
    </source>
</evidence>
<name>I0W9G8_9FLAO</name>
<reference evidence="1 2" key="1">
    <citation type="journal article" date="2012" name="J. Bacteriol.">
        <title>Genome Sequence of the Halotolerant Bacterium Imtechella halotolerans K1T.</title>
        <authorList>
            <person name="Kumar S."/>
            <person name="Vikram S."/>
            <person name="Subramanian S."/>
            <person name="Raghava G.P."/>
            <person name="Pinnaka A.K."/>
        </authorList>
    </citation>
    <scope>NUCLEOTIDE SEQUENCE [LARGE SCALE GENOMIC DNA]</scope>
    <source>
        <strain evidence="1 2">K1</strain>
    </source>
</reference>